<accession>A0A1G6XTU9</accession>
<evidence type="ECO:0000313" key="2">
    <source>
        <dbReference type="Proteomes" id="UP000243205"/>
    </source>
</evidence>
<dbReference type="AlphaFoldDB" id="A0A1G6XTU9"/>
<keyword evidence="2" id="KW-1185">Reference proteome</keyword>
<dbReference type="EMBL" id="FNAQ01000001">
    <property type="protein sequence ID" value="SDD81570.1"/>
    <property type="molecule type" value="Genomic_DNA"/>
</dbReference>
<organism evidence="1 2">
    <name type="scientific">Desulfuromonas thiophila</name>
    <dbReference type="NCBI Taxonomy" id="57664"/>
    <lineage>
        <taxon>Bacteria</taxon>
        <taxon>Pseudomonadati</taxon>
        <taxon>Thermodesulfobacteriota</taxon>
        <taxon>Desulfuromonadia</taxon>
        <taxon>Desulfuromonadales</taxon>
        <taxon>Desulfuromonadaceae</taxon>
        <taxon>Desulfuromonas</taxon>
    </lineage>
</organism>
<evidence type="ECO:0008006" key="3">
    <source>
        <dbReference type="Google" id="ProtNLM"/>
    </source>
</evidence>
<sequence>MNKKPGPNSGTAAEFSSNLIGPAALAGLSSLLDPERCRAWLFGFLHPGAAAHCCPGCGAKLSERRALSFARFRKVACPACGLQFRATTGTALHHCQLSQPEIILAAGLTAAGADAAAVALALGRGWDTAKVWQSRLGGLQRGGQEKRAAENMTEND</sequence>
<gene>
    <name evidence="1" type="ORF">SAMN05661003_101395</name>
</gene>
<evidence type="ECO:0000313" key="1">
    <source>
        <dbReference type="EMBL" id="SDD81570.1"/>
    </source>
</evidence>
<dbReference type="Proteomes" id="UP000243205">
    <property type="component" value="Unassembled WGS sequence"/>
</dbReference>
<dbReference type="RefSeq" id="WP_092075701.1">
    <property type="nucleotide sequence ID" value="NZ_FNAQ01000001.1"/>
</dbReference>
<proteinExistence type="predicted"/>
<protein>
    <recommendedName>
        <fullName evidence="3">Transposase zinc-ribbon domain-containing protein</fullName>
    </recommendedName>
</protein>
<name>A0A1G6XTU9_9BACT</name>
<reference evidence="2" key="1">
    <citation type="submission" date="2016-10" db="EMBL/GenBank/DDBJ databases">
        <authorList>
            <person name="Varghese N."/>
            <person name="Submissions S."/>
        </authorList>
    </citation>
    <scope>NUCLEOTIDE SEQUENCE [LARGE SCALE GENOMIC DNA]</scope>
    <source>
        <strain evidence="2">DSM 8987</strain>
    </source>
</reference>